<dbReference type="OrthoDB" id="3217111at2"/>
<dbReference type="EMBL" id="JNAD02000015">
    <property type="protein sequence ID" value="RKM91927.1"/>
    <property type="molecule type" value="Genomic_DNA"/>
</dbReference>
<accession>A0A420UWK3</accession>
<sequence>MCQHQPPCPPEDTSQENARLVVHHPEQSWALRSDGAVLFEDTGLLLASGQVLHPHRTQHAGHVVSEIPGRNTA</sequence>
<evidence type="ECO:0000313" key="2">
    <source>
        <dbReference type="Proteomes" id="UP000028058"/>
    </source>
</evidence>
<keyword evidence="2" id="KW-1185">Reference proteome</keyword>
<name>A0A420UWK3_9ACTN</name>
<gene>
    <name evidence="1" type="ORF">SFRA_026105</name>
</gene>
<dbReference type="Pfam" id="PF19462">
    <property type="entry name" value="DUF5999"/>
    <property type="match status" value="1"/>
</dbReference>
<dbReference type="Proteomes" id="UP000028058">
    <property type="component" value="Unassembled WGS sequence"/>
</dbReference>
<dbReference type="InterPro" id="IPR046041">
    <property type="entry name" value="DUF5999"/>
</dbReference>
<dbReference type="AlphaFoldDB" id="A0A420UWK3"/>
<comment type="caution">
    <text evidence="1">The sequence shown here is derived from an EMBL/GenBank/DDBJ whole genome shotgun (WGS) entry which is preliminary data.</text>
</comment>
<dbReference type="RefSeq" id="WP_043462308.1">
    <property type="nucleotide sequence ID" value="NZ_CP134822.1"/>
</dbReference>
<protein>
    <submittedName>
        <fullName evidence="1">Uncharacterized protein</fullName>
    </submittedName>
</protein>
<organism evidence="1 2">
    <name type="scientific">Streptomyces xinghaiensis</name>
    <dbReference type="NCBI Taxonomy" id="1038928"/>
    <lineage>
        <taxon>Bacteria</taxon>
        <taxon>Bacillati</taxon>
        <taxon>Actinomycetota</taxon>
        <taxon>Actinomycetes</taxon>
        <taxon>Kitasatosporales</taxon>
        <taxon>Streptomycetaceae</taxon>
        <taxon>Streptomyces</taxon>
    </lineage>
</organism>
<proteinExistence type="predicted"/>
<evidence type="ECO:0000313" key="1">
    <source>
        <dbReference type="EMBL" id="RKM91927.1"/>
    </source>
</evidence>
<reference evidence="1 2" key="1">
    <citation type="journal article" date="2014" name="Genome Announc.">
        <title>Draft Genome Sequence of Streptomyces fradiae ATCC 19609, a Strain Highly Sensitive to Antibiotics.</title>
        <authorList>
            <person name="Bekker O.B."/>
            <person name="Klimina K.M."/>
            <person name="Vatlin A.A."/>
            <person name="Zakharevich N.V."/>
            <person name="Kasianov A.S."/>
            <person name="Danilenko V.N."/>
        </authorList>
    </citation>
    <scope>NUCLEOTIDE SEQUENCE [LARGE SCALE GENOMIC DNA]</scope>
    <source>
        <strain evidence="1 2">ATCC 19609</strain>
    </source>
</reference>